<evidence type="ECO:0000259" key="14">
    <source>
        <dbReference type="Pfam" id="PF07715"/>
    </source>
</evidence>
<gene>
    <name evidence="15" type="ORF">SAMN05421643_102179</name>
</gene>
<evidence type="ECO:0000256" key="6">
    <source>
        <dbReference type="ARBA" id="ARBA00023077"/>
    </source>
</evidence>
<dbReference type="InterPro" id="IPR037066">
    <property type="entry name" value="Plug_dom_sf"/>
</dbReference>
<dbReference type="NCBIfam" id="TIGR01783">
    <property type="entry name" value="TonB-siderophor"/>
    <property type="match status" value="1"/>
</dbReference>
<dbReference type="FunFam" id="2.40.170.20:FF:000005">
    <property type="entry name" value="TonB-dependent siderophore receptor"/>
    <property type="match status" value="1"/>
</dbReference>
<evidence type="ECO:0000259" key="13">
    <source>
        <dbReference type="Pfam" id="PF00593"/>
    </source>
</evidence>
<dbReference type="CDD" id="cd01347">
    <property type="entry name" value="ligand_gated_channel"/>
    <property type="match status" value="1"/>
</dbReference>
<keyword evidence="8" id="KW-0675">Receptor</keyword>
<dbReference type="Pfam" id="PF00593">
    <property type="entry name" value="TonB_dep_Rec_b-barrel"/>
    <property type="match status" value="1"/>
</dbReference>
<dbReference type="Proteomes" id="UP000199035">
    <property type="component" value="Unassembled WGS sequence"/>
</dbReference>
<keyword evidence="16" id="KW-1185">Reference proteome</keyword>
<organism evidence="15 16">
    <name type="scientific">Acinetobacter kyonggiensis</name>
    <dbReference type="NCBI Taxonomy" id="595670"/>
    <lineage>
        <taxon>Bacteria</taxon>
        <taxon>Pseudomonadati</taxon>
        <taxon>Pseudomonadota</taxon>
        <taxon>Gammaproteobacteria</taxon>
        <taxon>Moraxellales</taxon>
        <taxon>Moraxellaceae</taxon>
        <taxon>Acinetobacter</taxon>
    </lineage>
</organism>
<dbReference type="InterPro" id="IPR012910">
    <property type="entry name" value="Plug_dom"/>
</dbReference>
<dbReference type="GO" id="GO:0038023">
    <property type="term" value="F:signaling receptor activity"/>
    <property type="evidence" value="ECO:0007669"/>
    <property type="project" value="InterPro"/>
</dbReference>
<dbReference type="AlphaFoldDB" id="A0A1H3GG40"/>
<evidence type="ECO:0000256" key="10">
    <source>
        <dbReference type="PROSITE-ProRule" id="PRU01360"/>
    </source>
</evidence>
<feature type="signal peptide" evidence="12">
    <location>
        <begin position="1"/>
        <end position="22"/>
    </location>
</feature>
<comment type="subcellular location">
    <subcellularLocation>
        <location evidence="1 10">Cell outer membrane</location>
        <topology evidence="1 10">Multi-pass membrane protein</topology>
    </subcellularLocation>
</comment>
<keyword evidence="9 10" id="KW-0998">Cell outer membrane</keyword>
<feature type="domain" description="TonB-dependent receptor-like beta-barrel" evidence="13">
    <location>
        <begin position="231"/>
        <end position="665"/>
    </location>
</feature>
<proteinExistence type="inferred from homology"/>
<evidence type="ECO:0000256" key="7">
    <source>
        <dbReference type="ARBA" id="ARBA00023136"/>
    </source>
</evidence>
<dbReference type="InterPro" id="IPR036942">
    <property type="entry name" value="Beta-barrel_TonB_sf"/>
</dbReference>
<comment type="similarity">
    <text evidence="2 10 11">Belongs to the TonB-dependent receptor family.</text>
</comment>
<dbReference type="InterPro" id="IPR039426">
    <property type="entry name" value="TonB-dep_rcpt-like"/>
</dbReference>
<reference evidence="16" key="1">
    <citation type="submission" date="2016-10" db="EMBL/GenBank/DDBJ databases">
        <authorList>
            <person name="Varghese N."/>
            <person name="Submissions S."/>
        </authorList>
    </citation>
    <scope>NUCLEOTIDE SEQUENCE [LARGE SCALE GENOMIC DNA]</scope>
    <source>
        <strain evidence="16">ANC 5109</strain>
    </source>
</reference>
<dbReference type="GO" id="GO:0015891">
    <property type="term" value="P:siderophore transport"/>
    <property type="evidence" value="ECO:0007669"/>
    <property type="project" value="InterPro"/>
</dbReference>
<evidence type="ECO:0000256" key="9">
    <source>
        <dbReference type="ARBA" id="ARBA00023237"/>
    </source>
</evidence>
<name>A0A1H3GG40_9GAMM</name>
<evidence type="ECO:0000256" key="5">
    <source>
        <dbReference type="ARBA" id="ARBA00022692"/>
    </source>
</evidence>
<dbReference type="PANTHER" id="PTHR32552">
    <property type="entry name" value="FERRICHROME IRON RECEPTOR-RELATED"/>
    <property type="match status" value="1"/>
</dbReference>
<accession>A0A1H3GG40</accession>
<keyword evidence="3 10" id="KW-0813">Transport</keyword>
<dbReference type="EMBL" id="FNPK01000002">
    <property type="protein sequence ID" value="SDY02256.1"/>
    <property type="molecule type" value="Genomic_DNA"/>
</dbReference>
<dbReference type="Gene3D" id="2.40.170.20">
    <property type="entry name" value="TonB-dependent receptor, beta-barrel domain"/>
    <property type="match status" value="1"/>
</dbReference>
<keyword evidence="6 11" id="KW-0798">TonB box</keyword>
<dbReference type="GO" id="GO:0009279">
    <property type="term" value="C:cell outer membrane"/>
    <property type="evidence" value="ECO:0007669"/>
    <property type="project" value="UniProtKB-SubCell"/>
</dbReference>
<dbReference type="GO" id="GO:0015344">
    <property type="term" value="F:siderophore uptake transmembrane transporter activity"/>
    <property type="evidence" value="ECO:0007669"/>
    <property type="project" value="TreeGrafter"/>
</dbReference>
<dbReference type="PROSITE" id="PS52016">
    <property type="entry name" value="TONB_DEPENDENT_REC_3"/>
    <property type="match status" value="1"/>
</dbReference>
<dbReference type="Gene3D" id="2.170.130.10">
    <property type="entry name" value="TonB-dependent receptor, plug domain"/>
    <property type="match status" value="1"/>
</dbReference>
<evidence type="ECO:0000313" key="16">
    <source>
        <dbReference type="Proteomes" id="UP000199035"/>
    </source>
</evidence>
<keyword evidence="5 10" id="KW-0812">Transmembrane</keyword>
<keyword evidence="12" id="KW-0732">Signal</keyword>
<keyword evidence="7 10" id="KW-0472">Membrane</keyword>
<feature type="domain" description="TonB-dependent receptor plug" evidence="14">
    <location>
        <begin position="56"/>
        <end position="159"/>
    </location>
</feature>
<dbReference type="SUPFAM" id="SSF56935">
    <property type="entry name" value="Porins"/>
    <property type="match status" value="1"/>
</dbReference>
<dbReference type="RefSeq" id="WP_092687465.1">
    <property type="nucleotide sequence ID" value="NZ_FNPK01000002.1"/>
</dbReference>
<dbReference type="InterPro" id="IPR000531">
    <property type="entry name" value="Beta-barrel_TonB"/>
</dbReference>
<dbReference type="InterPro" id="IPR010105">
    <property type="entry name" value="TonB_sidphr_rcpt"/>
</dbReference>
<protein>
    <submittedName>
        <fullName evidence="15">Iron complex outermembrane recepter protein</fullName>
    </submittedName>
</protein>
<evidence type="ECO:0000256" key="8">
    <source>
        <dbReference type="ARBA" id="ARBA00023170"/>
    </source>
</evidence>
<dbReference type="PANTHER" id="PTHR32552:SF90">
    <property type="entry name" value="METAL-PSEUDOPALINE RECEPTOR CNTO"/>
    <property type="match status" value="1"/>
</dbReference>
<sequence>MKYKTTFLPVLSFSFISCFAWGDDMTVLETIKVHAEASSEHDLQKNTAATKFSHDVLDVPFNRAFIDSETLKQQDAQRIDDVLTLVSGVFHQNNYGGGFWDNYSFRGFSSDPSLGAAIIRNGLSVNRGISAPKDMVNIQSLDFLKGPAAALYGRGETGGLLNINSKKPLWQSESEINLSTNTFEQYRFSAEHTAPLNDEIAYRFAIAHENNQSFRDHVSSERWFFSPQLSWKISDQTQLDFDSEFTQHMGTFDRGVSTLHQQFVMDPKTFTGEPSDGDMRVKDHFFQLRLNHALNDVWRFKTAISYKDAQMVGYSTEPRRIQADGQTLERQRRYRDYQSEDVLWQNELLGTVDQNWARHELLVATELGQLDFKQYQLRRNHSTGYLNTIDIYQPIYGVYAPELAAFTNTQERQRYAAINLQDQIFFNDQWSILIGNRYDYIQQNFENHLNAKQDKQNLQRNSPRVGINFKISDQASIYSNYGHSFAMNSGINRLGETFAPEQGQSYELGGKYRLNEASLVSMALFKIKKQNVLTTDPIDSNFQTTAGEVSSQGIEFDLNSQLTDQWTIAATYSLTDAKIEKDQDLAKGARLSNIPKHQASLSSQYEWLLHGTQRAGIGANIIHVGERSGHNLDNGFNLPSYTLTNLNAYYSPSEQLRYQLNLNNVFDEKYYVSSYSELWVQPGEPLNASVSAQFKF</sequence>
<evidence type="ECO:0000256" key="4">
    <source>
        <dbReference type="ARBA" id="ARBA00022452"/>
    </source>
</evidence>
<keyword evidence="4 10" id="KW-1134">Transmembrane beta strand</keyword>
<evidence type="ECO:0000256" key="2">
    <source>
        <dbReference type="ARBA" id="ARBA00009810"/>
    </source>
</evidence>
<feature type="chain" id="PRO_5011444789" evidence="12">
    <location>
        <begin position="23"/>
        <end position="696"/>
    </location>
</feature>
<evidence type="ECO:0000256" key="12">
    <source>
        <dbReference type="SAM" id="SignalP"/>
    </source>
</evidence>
<dbReference type="Pfam" id="PF07715">
    <property type="entry name" value="Plug"/>
    <property type="match status" value="1"/>
</dbReference>
<dbReference type="PROSITE" id="PS51257">
    <property type="entry name" value="PROKAR_LIPOPROTEIN"/>
    <property type="match status" value="1"/>
</dbReference>
<evidence type="ECO:0000256" key="3">
    <source>
        <dbReference type="ARBA" id="ARBA00022448"/>
    </source>
</evidence>
<evidence type="ECO:0000313" key="15">
    <source>
        <dbReference type="EMBL" id="SDY02256.1"/>
    </source>
</evidence>
<dbReference type="STRING" id="595670.SAMN05421643_102179"/>
<evidence type="ECO:0000256" key="11">
    <source>
        <dbReference type="RuleBase" id="RU003357"/>
    </source>
</evidence>
<evidence type="ECO:0000256" key="1">
    <source>
        <dbReference type="ARBA" id="ARBA00004571"/>
    </source>
</evidence>